<dbReference type="GO" id="GO:0004324">
    <property type="term" value="F:ferredoxin-NADP+ reductase activity"/>
    <property type="evidence" value="ECO:0007669"/>
    <property type="project" value="UniProtKB-UniRule"/>
</dbReference>
<dbReference type="InterPro" id="IPR050097">
    <property type="entry name" value="Ferredoxin-NADP_redctase_2"/>
</dbReference>
<dbReference type="EMBL" id="CADCWM010000646">
    <property type="protein sequence ID" value="CAA9574064.1"/>
    <property type="molecule type" value="Genomic_DNA"/>
</dbReference>
<dbReference type="GO" id="GO:0050661">
    <property type="term" value="F:NADP binding"/>
    <property type="evidence" value="ECO:0007669"/>
    <property type="project" value="UniProtKB-UniRule"/>
</dbReference>
<keyword evidence="1 5" id="KW-0285">Flavoprotein</keyword>
<evidence type="ECO:0000256" key="5">
    <source>
        <dbReference type="HAMAP-Rule" id="MF_01685"/>
    </source>
</evidence>
<dbReference type="InterPro" id="IPR022890">
    <property type="entry name" value="Fd--NADP_Rdtase_type_2"/>
</dbReference>
<keyword evidence="4 5" id="KW-0560">Oxidoreductase</keyword>
<feature type="binding site" evidence="5">
    <location>
        <position position="302"/>
    </location>
    <ligand>
        <name>FAD</name>
        <dbReference type="ChEBI" id="CHEBI:57692"/>
    </ligand>
</feature>
<organism evidence="7">
    <name type="scientific">uncultured Thermomicrobiales bacterium</name>
    <dbReference type="NCBI Taxonomy" id="1645740"/>
    <lineage>
        <taxon>Bacteria</taxon>
        <taxon>Pseudomonadati</taxon>
        <taxon>Thermomicrobiota</taxon>
        <taxon>Thermomicrobia</taxon>
        <taxon>Thermomicrobiales</taxon>
        <taxon>environmental samples</taxon>
    </lineage>
</organism>
<evidence type="ECO:0000256" key="4">
    <source>
        <dbReference type="ARBA" id="ARBA00023002"/>
    </source>
</evidence>
<name>A0A6J4VAL8_9BACT</name>
<dbReference type="EC" id="1.18.1.2" evidence="5"/>
<dbReference type="Pfam" id="PF07992">
    <property type="entry name" value="Pyr_redox_2"/>
    <property type="match status" value="1"/>
</dbReference>
<feature type="binding site" evidence="5">
    <location>
        <position position="63"/>
    </location>
    <ligand>
        <name>FAD</name>
        <dbReference type="ChEBI" id="CHEBI:57692"/>
    </ligand>
</feature>
<dbReference type="SUPFAM" id="SSF51905">
    <property type="entry name" value="FAD/NAD(P)-binding domain"/>
    <property type="match status" value="1"/>
</dbReference>
<evidence type="ECO:0000256" key="1">
    <source>
        <dbReference type="ARBA" id="ARBA00022630"/>
    </source>
</evidence>
<dbReference type="HAMAP" id="MF_01685">
    <property type="entry name" value="FENR2"/>
    <property type="match status" value="1"/>
</dbReference>
<protein>
    <recommendedName>
        <fullName evidence="5">Ferredoxin--NADP reductase</fullName>
        <shortName evidence="5">FNR</shortName>
        <shortName evidence="5">Fd-NADP(+) reductase</shortName>
        <ecNumber evidence="5">1.18.1.2</ecNumber>
    </recommendedName>
</protein>
<comment type="subunit">
    <text evidence="5">Homodimer.</text>
</comment>
<reference evidence="7" key="1">
    <citation type="submission" date="2020-02" db="EMBL/GenBank/DDBJ databases">
        <authorList>
            <person name="Meier V. D."/>
        </authorList>
    </citation>
    <scope>NUCLEOTIDE SEQUENCE</scope>
    <source>
        <strain evidence="7">AVDCRST_MAG88</strain>
    </source>
</reference>
<dbReference type="PRINTS" id="PR00469">
    <property type="entry name" value="PNDRDTASEII"/>
</dbReference>
<feature type="binding site" evidence="5">
    <location>
        <position position="103"/>
    </location>
    <ligand>
        <name>FAD</name>
        <dbReference type="ChEBI" id="CHEBI:57692"/>
    </ligand>
</feature>
<evidence type="ECO:0000256" key="3">
    <source>
        <dbReference type="ARBA" id="ARBA00022857"/>
    </source>
</evidence>
<dbReference type="PANTHER" id="PTHR48105">
    <property type="entry name" value="THIOREDOXIN REDUCTASE 1-RELATED-RELATED"/>
    <property type="match status" value="1"/>
</dbReference>
<keyword evidence="3 5" id="KW-0521">NADP</keyword>
<feature type="binding site" evidence="5">
    <location>
        <position position="31"/>
    </location>
    <ligand>
        <name>FAD</name>
        <dbReference type="ChEBI" id="CHEBI:57692"/>
    </ligand>
</feature>
<evidence type="ECO:0000313" key="7">
    <source>
        <dbReference type="EMBL" id="CAA9574064.1"/>
    </source>
</evidence>
<comment type="similarity">
    <text evidence="5">Belongs to the ferredoxin--NADP reductase type 2 family.</text>
</comment>
<dbReference type="Gene3D" id="3.50.50.60">
    <property type="entry name" value="FAD/NAD(P)-binding domain"/>
    <property type="match status" value="2"/>
</dbReference>
<feature type="domain" description="FAD/NAD(P)-binding" evidence="6">
    <location>
        <begin position="22"/>
        <end position="323"/>
    </location>
</feature>
<gene>
    <name evidence="7" type="ORF">AVDCRST_MAG88-2616</name>
</gene>
<comment type="cofactor">
    <cofactor evidence="5">
        <name>FAD</name>
        <dbReference type="ChEBI" id="CHEBI:57692"/>
    </cofactor>
    <text evidence="5">Binds 1 FAD per subunit.</text>
</comment>
<evidence type="ECO:0000256" key="2">
    <source>
        <dbReference type="ARBA" id="ARBA00022827"/>
    </source>
</evidence>
<dbReference type="InterPro" id="IPR036188">
    <property type="entry name" value="FAD/NAD-bd_sf"/>
</dbReference>
<dbReference type="PRINTS" id="PR00368">
    <property type="entry name" value="FADPNR"/>
</dbReference>
<keyword evidence="2 5" id="KW-0274">FAD</keyword>
<feature type="binding site" evidence="5">
    <location>
        <position position="343"/>
    </location>
    <ligand>
        <name>FAD</name>
        <dbReference type="ChEBI" id="CHEBI:57692"/>
    </ligand>
</feature>
<feature type="binding site" evidence="5">
    <location>
        <position position="50"/>
    </location>
    <ligand>
        <name>FAD</name>
        <dbReference type="ChEBI" id="CHEBI:57692"/>
    </ligand>
</feature>
<evidence type="ECO:0000259" key="6">
    <source>
        <dbReference type="Pfam" id="PF07992"/>
    </source>
</evidence>
<accession>A0A6J4VAL8</accession>
<feature type="binding site" evidence="5">
    <location>
        <position position="138"/>
    </location>
    <ligand>
        <name>FAD</name>
        <dbReference type="ChEBI" id="CHEBI:57692"/>
    </ligand>
</feature>
<dbReference type="GO" id="GO:0050660">
    <property type="term" value="F:flavin adenine dinucleotide binding"/>
    <property type="evidence" value="ECO:0007669"/>
    <property type="project" value="UniProtKB-UniRule"/>
</dbReference>
<dbReference type="InterPro" id="IPR023753">
    <property type="entry name" value="FAD/NAD-binding_dom"/>
</dbReference>
<comment type="catalytic activity">
    <reaction evidence="5">
        <text>2 reduced [2Fe-2S]-[ferredoxin] + NADP(+) + H(+) = 2 oxidized [2Fe-2S]-[ferredoxin] + NADPH</text>
        <dbReference type="Rhea" id="RHEA:20125"/>
        <dbReference type="Rhea" id="RHEA-COMP:10000"/>
        <dbReference type="Rhea" id="RHEA-COMP:10001"/>
        <dbReference type="ChEBI" id="CHEBI:15378"/>
        <dbReference type="ChEBI" id="CHEBI:33737"/>
        <dbReference type="ChEBI" id="CHEBI:33738"/>
        <dbReference type="ChEBI" id="CHEBI:57783"/>
        <dbReference type="ChEBI" id="CHEBI:58349"/>
        <dbReference type="EC" id="1.18.1.2"/>
    </reaction>
</comment>
<proteinExistence type="inferred from homology"/>
<comment type="caution">
    <text evidence="5">Lacks conserved residue(s) required for the propagation of feature annotation.</text>
</comment>
<dbReference type="AlphaFoldDB" id="A0A6J4VAL8"/>
<sequence length="355" mass="38008">MVDANRNGADGAGGGPGVEVVDVLIIGGGPTGLFTAFYAGLRGASAAIVDSLEQLGGAVTAMYPEKYIYDVGGFPAVLGKDLIANLTEQAGQFNPRVHLAERAEKLERIPDDEVFRLETDKGVHYGRTVIICAGVGAFAPKKLVLENLAEFEQSGKVVYFVTRNEDFRGQRLLIVGGGDSAVDWALTLEPIASKITLIHRSDNFRAHAKSVEQMLNSSVDVHTHCEVDQLHGEGGVLRAATFRHNKTKELTTVEVDAAIMSIGFVADLGPLKSWGLEVQKNQLVADPLTMATNIPGIWAAGDIIVHPTKFKLIATGFHEAITAVNHAVHHLNPKQRLAAAHSTNLDLPMMKVQGG</sequence>